<dbReference type="Proteomes" id="UP000823775">
    <property type="component" value="Unassembled WGS sequence"/>
</dbReference>
<keyword evidence="3" id="KW-1185">Reference proteome</keyword>
<evidence type="ECO:0000256" key="1">
    <source>
        <dbReference type="SAM" id="MobiDB-lite"/>
    </source>
</evidence>
<comment type="caution">
    <text evidence="2">The sequence shown here is derived from an EMBL/GenBank/DDBJ whole genome shotgun (WGS) entry which is preliminary data.</text>
</comment>
<proteinExistence type="predicted"/>
<gene>
    <name evidence="2" type="ORF">HAX54_040286</name>
</gene>
<dbReference type="EMBL" id="JACEIK010000567">
    <property type="protein sequence ID" value="MCD7459204.1"/>
    <property type="molecule type" value="Genomic_DNA"/>
</dbReference>
<sequence>MATKKRNGGKSHSDPSVNEVIPSSYCTLPPRVQSPVGPASSYATTSALLSLVQDLMRYQT</sequence>
<protein>
    <submittedName>
        <fullName evidence="2">Uncharacterized protein</fullName>
    </submittedName>
</protein>
<evidence type="ECO:0000313" key="3">
    <source>
        <dbReference type="Proteomes" id="UP000823775"/>
    </source>
</evidence>
<evidence type="ECO:0000313" key="2">
    <source>
        <dbReference type="EMBL" id="MCD7459204.1"/>
    </source>
</evidence>
<reference evidence="2 3" key="1">
    <citation type="journal article" date="2021" name="BMC Genomics">
        <title>Datura genome reveals duplications of psychoactive alkaloid biosynthetic genes and high mutation rate following tissue culture.</title>
        <authorList>
            <person name="Rajewski A."/>
            <person name="Carter-House D."/>
            <person name="Stajich J."/>
            <person name="Litt A."/>
        </authorList>
    </citation>
    <scope>NUCLEOTIDE SEQUENCE [LARGE SCALE GENOMIC DNA]</scope>
    <source>
        <strain evidence="2">AR-01</strain>
    </source>
</reference>
<feature type="non-terminal residue" evidence="2">
    <location>
        <position position="60"/>
    </location>
</feature>
<organism evidence="2 3">
    <name type="scientific">Datura stramonium</name>
    <name type="common">Jimsonweed</name>
    <name type="synonym">Common thornapple</name>
    <dbReference type="NCBI Taxonomy" id="4076"/>
    <lineage>
        <taxon>Eukaryota</taxon>
        <taxon>Viridiplantae</taxon>
        <taxon>Streptophyta</taxon>
        <taxon>Embryophyta</taxon>
        <taxon>Tracheophyta</taxon>
        <taxon>Spermatophyta</taxon>
        <taxon>Magnoliopsida</taxon>
        <taxon>eudicotyledons</taxon>
        <taxon>Gunneridae</taxon>
        <taxon>Pentapetalae</taxon>
        <taxon>asterids</taxon>
        <taxon>lamiids</taxon>
        <taxon>Solanales</taxon>
        <taxon>Solanaceae</taxon>
        <taxon>Solanoideae</taxon>
        <taxon>Datureae</taxon>
        <taxon>Datura</taxon>
    </lineage>
</organism>
<name>A0ABS8SL16_DATST</name>
<feature type="region of interest" description="Disordered" evidence="1">
    <location>
        <begin position="1"/>
        <end position="22"/>
    </location>
</feature>
<accession>A0ABS8SL16</accession>